<dbReference type="STRING" id="1423792.FD09_GL001013"/>
<proteinExistence type="predicted"/>
<accession>A0A0R1MXR9</accession>
<evidence type="ECO:0000256" key="1">
    <source>
        <dbReference type="SAM" id="Phobius"/>
    </source>
</evidence>
<feature type="transmembrane region" description="Helical" evidence="1">
    <location>
        <begin position="15"/>
        <end position="33"/>
    </location>
</feature>
<feature type="transmembrane region" description="Helical" evidence="1">
    <location>
        <begin position="311"/>
        <end position="333"/>
    </location>
</feature>
<sequence length="419" mass="47236">MGQMFLLEWLQHKHSTILFTVIGLLLVGAIGYYEYSLYQQTQVADETAAEWYPGMLALVKKTRDKKALYKKFPDVLLAVKEQHALATHNAAAEQKAVTPSFVDFTHYFSPIIRGQHAEQLGFVAGEVQATRHELMYLQKNHITAMFPIAFLANPKTAESVNPPLALAPIIPIMTTSYYENGWYQVWDWFRTGGIIFGLITINLAFGTGVAEELQNGAQRLRFLRLHQVNWWRLVTTRWLSLIAIPIVSLVAATGLFLGYSLMRTGLGDLRYPVQHWITGPPWDTLFNDVRLREAMNYFAPLRIELMPLSQYLLLAGALLLAIICLNAAIILLVSRIVKQPLVTQVLSALWPFLIFLPINAHNPFSYLNIDTSATNYIATVVDTTQTLYWPILGSIFLAALLILGVVILWRPAVAKGVRK</sequence>
<keyword evidence="1" id="KW-0812">Transmembrane</keyword>
<keyword evidence="1" id="KW-1133">Transmembrane helix</keyword>
<dbReference type="Proteomes" id="UP000051330">
    <property type="component" value="Unassembled WGS sequence"/>
</dbReference>
<gene>
    <name evidence="2" type="ORF">FD09_GL001013</name>
</gene>
<organism evidence="2 3">
    <name type="scientific">Schleiferilactobacillus perolens DSM 12744</name>
    <dbReference type="NCBI Taxonomy" id="1423792"/>
    <lineage>
        <taxon>Bacteria</taxon>
        <taxon>Bacillati</taxon>
        <taxon>Bacillota</taxon>
        <taxon>Bacilli</taxon>
        <taxon>Lactobacillales</taxon>
        <taxon>Lactobacillaceae</taxon>
        <taxon>Schleiferilactobacillus</taxon>
    </lineage>
</organism>
<name>A0A0R1MXR9_9LACO</name>
<comment type="caution">
    <text evidence="2">The sequence shown here is derived from an EMBL/GenBank/DDBJ whole genome shotgun (WGS) entry which is preliminary data.</text>
</comment>
<feature type="transmembrane region" description="Helical" evidence="1">
    <location>
        <begin position="238"/>
        <end position="262"/>
    </location>
</feature>
<feature type="transmembrane region" description="Helical" evidence="1">
    <location>
        <begin position="345"/>
        <end position="367"/>
    </location>
</feature>
<evidence type="ECO:0000313" key="2">
    <source>
        <dbReference type="EMBL" id="KRL09970.1"/>
    </source>
</evidence>
<keyword evidence="3" id="KW-1185">Reference proteome</keyword>
<feature type="transmembrane region" description="Helical" evidence="1">
    <location>
        <begin position="387"/>
        <end position="409"/>
    </location>
</feature>
<dbReference type="EMBL" id="AZEC01000016">
    <property type="protein sequence ID" value="KRL09970.1"/>
    <property type="molecule type" value="Genomic_DNA"/>
</dbReference>
<reference evidence="2 3" key="1">
    <citation type="journal article" date="2015" name="Genome Announc.">
        <title>Expanding the biotechnology potential of lactobacilli through comparative genomics of 213 strains and associated genera.</title>
        <authorList>
            <person name="Sun Z."/>
            <person name="Harris H.M."/>
            <person name="McCann A."/>
            <person name="Guo C."/>
            <person name="Argimon S."/>
            <person name="Zhang W."/>
            <person name="Yang X."/>
            <person name="Jeffery I.B."/>
            <person name="Cooney J.C."/>
            <person name="Kagawa T.F."/>
            <person name="Liu W."/>
            <person name="Song Y."/>
            <person name="Salvetti E."/>
            <person name="Wrobel A."/>
            <person name="Rasinkangas P."/>
            <person name="Parkhill J."/>
            <person name="Rea M.C."/>
            <person name="O'Sullivan O."/>
            <person name="Ritari J."/>
            <person name="Douillard F.P."/>
            <person name="Paul Ross R."/>
            <person name="Yang R."/>
            <person name="Briner A.E."/>
            <person name="Felis G.E."/>
            <person name="de Vos W.M."/>
            <person name="Barrangou R."/>
            <person name="Klaenhammer T.R."/>
            <person name="Caufield P.W."/>
            <person name="Cui Y."/>
            <person name="Zhang H."/>
            <person name="O'Toole P.W."/>
        </authorList>
    </citation>
    <scope>NUCLEOTIDE SEQUENCE [LARGE SCALE GENOMIC DNA]</scope>
    <source>
        <strain evidence="2 3">DSM 12744</strain>
    </source>
</reference>
<evidence type="ECO:0000313" key="3">
    <source>
        <dbReference type="Proteomes" id="UP000051330"/>
    </source>
</evidence>
<dbReference type="PATRIC" id="fig|1423792.3.peg.1035"/>
<keyword evidence="1" id="KW-0472">Membrane</keyword>
<dbReference type="AlphaFoldDB" id="A0A0R1MXR9"/>
<protein>
    <submittedName>
        <fullName evidence="2">Uncharacterized protein</fullName>
    </submittedName>
</protein>